<proteinExistence type="predicted"/>
<gene>
    <name evidence="1" type="ORF">O1611_g530</name>
</gene>
<evidence type="ECO:0000313" key="1">
    <source>
        <dbReference type="EMBL" id="KAJ8133098.1"/>
    </source>
</evidence>
<sequence length="212" mass="23816">MAESKRFSLPARPVLPPGSTQIRSRPILAKLQTPKQPHSANYYNPSTTPKVLLPPTLPLSLSNSTTIPSTAFRRGMSDPKLIPSLPQSSSRQTSMRISKKQAKRRRLAYTLSEDLTNTVLVTKLRLVALAAIPRLFLLQCSQARDAASGPDPLISRLAEMAGDDDKVRDLMTRVGAGDADEQELRRFQHLIDRISLEIRFRRRYSCSRFQYS</sequence>
<reference evidence="1" key="1">
    <citation type="submission" date="2022-12" db="EMBL/GenBank/DDBJ databases">
        <title>Genome Sequence of Lasiodiplodia mahajangana.</title>
        <authorList>
            <person name="Buettner E."/>
        </authorList>
    </citation>
    <scope>NUCLEOTIDE SEQUENCE</scope>
    <source>
        <strain evidence="1">VT137</strain>
    </source>
</reference>
<name>A0ACC2JZX2_9PEZI</name>
<dbReference type="EMBL" id="JAPUUL010000046">
    <property type="protein sequence ID" value="KAJ8133098.1"/>
    <property type="molecule type" value="Genomic_DNA"/>
</dbReference>
<comment type="caution">
    <text evidence="1">The sequence shown here is derived from an EMBL/GenBank/DDBJ whole genome shotgun (WGS) entry which is preliminary data.</text>
</comment>
<organism evidence="1 2">
    <name type="scientific">Lasiodiplodia mahajangana</name>
    <dbReference type="NCBI Taxonomy" id="1108764"/>
    <lineage>
        <taxon>Eukaryota</taxon>
        <taxon>Fungi</taxon>
        <taxon>Dikarya</taxon>
        <taxon>Ascomycota</taxon>
        <taxon>Pezizomycotina</taxon>
        <taxon>Dothideomycetes</taxon>
        <taxon>Dothideomycetes incertae sedis</taxon>
        <taxon>Botryosphaeriales</taxon>
        <taxon>Botryosphaeriaceae</taxon>
        <taxon>Lasiodiplodia</taxon>
    </lineage>
</organism>
<accession>A0ACC2JZX2</accession>
<keyword evidence="2" id="KW-1185">Reference proteome</keyword>
<dbReference type="Proteomes" id="UP001153332">
    <property type="component" value="Unassembled WGS sequence"/>
</dbReference>
<protein>
    <submittedName>
        <fullName evidence="1">Uncharacterized protein</fullName>
    </submittedName>
</protein>
<evidence type="ECO:0000313" key="2">
    <source>
        <dbReference type="Proteomes" id="UP001153332"/>
    </source>
</evidence>